<evidence type="ECO:0000256" key="3">
    <source>
        <dbReference type="ARBA" id="ARBA00022679"/>
    </source>
</evidence>
<keyword evidence="12" id="KW-0413">Isomerase</keyword>
<dbReference type="Pfam" id="PF22640">
    <property type="entry name" value="ManC_GMP_beta-helix"/>
    <property type="match status" value="1"/>
</dbReference>
<dbReference type="InterPro" id="IPR011051">
    <property type="entry name" value="RmlC_Cupin_sf"/>
</dbReference>
<dbReference type="GO" id="GO:0000271">
    <property type="term" value="P:polysaccharide biosynthetic process"/>
    <property type="evidence" value="ECO:0007669"/>
    <property type="project" value="InterPro"/>
</dbReference>
<dbReference type="OrthoDB" id="9806359at2"/>
<dbReference type="InterPro" id="IPR014710">
    <property type="entry name" value="RmlC-like_jellyroll"/>
</dbReference>
<reference evidence="12 13" key="2">
    <citation type="journal article" date="2012" name="BMC Genomics">
        <title>The genome of Pelobacter carbinolicus reveals surprising metabolic capabilities and physiological features.</title>
        <authorList>
            <person name="Aklujkar M."/>
            <person name="Haveman S.A."/>
            <person name="Didonato R.Jr."/>
            <person name="Chertkov O."/>
            <person name="Han C.S."/>
            <person name="Land M.L."/>
            <person name="Brown P."/>
            <person name="Lovley D.R."/>
        </authorList>
    </citation>
    <scope>NUCLEOTIDE SEQUENCE [LARGE SCALE GENOMIC DNA]</scope>
    <source>
        <strain evidence="13">DSM 2380 / NBRC 103641 / GraBd1</strain>
    </source>
</reference>
<evidence type="ECO:0000256" key="8">
    <source>
        <dbReference type="RuleBase" id="RU004190"/>
    </source>
</evidence>
<dbReference type="FunFam" id="2.60.120.10:FF:000032">
    <property type="entry name" value="Mannose-1-phosphate guanylyltransferase/mannose-6-phosphate isomerase"/>
    <property type="match status" value="1"/>
</dbReference>
<dbReference type="eggNOG" id="COG0836">
    <property type="taxonomic scope" value="Bacteria"/>
</dbReference>
<proteinExistence type="inferred from homology"/>
<dbReference type="InterPro" id="IPR049577">
    <property type="entry name" value="GMPP_N"/>
</dbReference>
<reference evidence="13" key="1">
    <citation type="submission" date="2005-10" db="EMBL/GenBank/DDBJ databases">
        <title>Complete sequence of Pelobacter carbinolicus DSM 2380.</title>
        <authorList>
            <person name="Copeland A."/>
            <person name="Lucas S."/>
            <person name="Lapidus A."/>
            <person name="Barry K."/>
            <person name="Detter J.C."/>
            <person name="Glavina T."/>
            <person name="Hammon N."/>
            <person name="Israni S."/>
            <person name="Pitluck S."/>
            <person name="Chertkov O."/>
            <person name="Schmutz J."/>
            <person name="Larimer F."/>
            <person name="Land M."/>
            <person name="Kyrpides N."/>
            <person name="Ivanova N."/>
            <person name="Richardson P."/>
        </authorList>
    </citation>
    <scope>NUCLEOTIDE SEQUENCE [LARGE SCALE GENOMIC DNA]</scope>
    <source>
        <strain evidence="13">DSM 2380 / NBRC 103641 / GraBd1</strain>
    </source>
</reference>
<dbReference type="SUPFAM" id="SSF51182">
    <property type="entry name" value="RmlC-like cupins"/>
    <property type="match status" value="1"/>
</dbReference>
<evidence type="ECO:0000313" key="13">
    <source>
        <dbReference type="Proteomes" id="UP000002534"/>
    </source>
</evidence>
<dbReference type="GO" id="GO:0004475">
    <property type="term" value="F:mannose-1-phosphate guanylyltransferase (GTP) activity"/>
    <property type="evidence" value="ECO:0007669"/>
    <property type="project" value="UniProtKB-EC"/>
</dbReference>
<dbReference type="STRING" id="338963.Pcar_1794"/>
<dbReference type="InterPro" id="IPR051161">
    <property type="entry name" value="Mannose-6P_isomerase_type2"/>
</dbReference>
<organism evidence="12 13">
    <name type="scientific">Syntrophotalea carbinolica (strain DSM 2380 / NBRC 103641 / GraBd1)</name>
    <name type="common">Pelobacter carbinolicus</name>
    <dbReference type="NCBI Taxonomy" id="338963"/>
    <lineage>
        <taxon>Bacteria</taxon>
        <taxon>Pseudomonadati</taxon>
        <taxon>Thermodesulfobacteriota</taxon>
        <taxon>Desulfuromonadia</taxon>
        <taxon>Desulfuromonadales</taxon>
        <taxon>Syntrophotaleaceae</taxon>
        <taxon>Syntrophotalea</taxon>
    </lineage>
</organism>
<keyword evidence="13" id="KW-1185">Reference proteome</keyword>
<dbReference type="NCBIfam" id="TIGR01479">
    <property type="entry name" value="GMP_PMI"/>
    <property type="match status" value="1"/>
</dbReference>
<dbReference type="InterPro" id="IPR029044">
    <property type="entry name" value="Nucleotide-diphossugar_trans"/>
</dbReference>
<feature type="domain" description="Mannose-6-phosphate isomerase type II C-terminal" evidence="10">
    <location>
        <begin position="383"/>
        <end position="497"/>
    </location>
</feature>
<evidence type="ECO:0000256" key="1">
    <source>
        <dbReference type="ARBA" id="ARBA00006115"/>
    </source>
</evidence>
<dbReference type="CDD" id="cd02509">
    <property type="entry name" value="GDP-M1P_Guanylyltransferase"/>
    <property type="match status" value="1"/>
</dbReference>
<feature type="domain" description="MannoseP isomerase/GMP-like beta-helix" evidence="11">
    <location>
        <begin position="327"/>
        <end position="379"/>
    </location>
</feature>
<name>Q3A3M2_SYNC1</name>
<evidence type="ECO:0000313" key="12">
    <source>
        <dbReference type="EMBL" id="ABA89035.1"/>
    </source>
</evidence>
<evidence type="ECO:0000259" key="9">
    <source>
        <dbReference type="Pfam" id="PF00483"/>
    </source>
</evidence>
<protein>
    <recommendedName>
        <fullName evidence="2">mannose-1-phosphate guanylyltransferase</fullName>
        <ecNumber evidence="2">2.7.7.13</ecNumber>
    </recommendedName>
</protein>
<dbReference type="EC" id="2.7.7.13" evidence="2"/>
<accession>Q3A3M2</accession>
<dbReference type="KEGG" id="pca:Pcar_1794"/>
<dbReference type="HOGENOM" id="CLU_035527_1_0_7"/>
<dbReference type="Pfam" id="PF00483">
    <property type="entry name" value="NTP_transferase"/>
    <property type="match status" value="1"/>
</dbReference>
<dbReference type="InterPro" id="IPR054566">
    <property type="entry name" value="ManC/GMP-like_b-helix"/>
</dbReference>
<dbReference type="PANTHER" id="PTHR46390:SF1">
    <property type="entry name" value="MANNOSE-1-PHOSPHATE GUANYLYLTRANSFERASE"/>
    <property type="match status" value="1"/>
</dbReference>
<dbReference type="GO" id="GO:0005525">
    <property type="term" value="F:GTP binding"/>
    <property type="evidence" value="ECO:0007669"/>
    <property type="project" value="UniProtKB-KW"/>
</dbReference>
<dbReference type="Gene3D" id="2.60.120.10">
    <property type="entry name" value="Jelly Rolls"/>
    <property type="match status" value="1"/>
</dbReference>
<dbReference type="AlphaFoldDB" id="Q3A3M2"/>
<comment type="similarity">
    <text evidence="1 8">Belongs to the mannose-6-phosphate isomerase type 2 family.</text>
</comment>
<keyword evidence="3 12" id="KW-0808">Transferase</keyword>
<dbReference type="InterPro" id="IPR006375">
    <property type="entry name" value="Man1P_GuaTrfase/Man6P_Isoase"/>
</dbReference>
<dbReference type="SUPFAM" id="SSF53448">
    <property type="entry name" value="Nucleotide-diphospho-sugar transferases"/>
    <property type="match status" value="1"/>
</dbReference>
<dbReference type="GO" id="GO:0009298">
    <property type="term" value="P:GDP-mannose biosynthetic process"/>
    <property type="evidence" value="ECO:0007669"/>
    <property type="project" value="TreeGrafter"/>
</dbReference>
<dbReference type="InterPro" id="IPR005835">
    <property type="entry name" value="NTP_transferase_dom"/>
</dbReference>
<gene>
    <name evidence="12" type="ordered locus">Pcar_1794</name>
</gene>
<evidence type="ECO:0000256" key="2">
    <source>
        <dbReference type="ARBA" id="ARBA00012387"/>
    </source>
</evidence>
<dbReference type="CDD" id="cd02213">
    <property type="entry name" value="cupin_PMI_typeII_C"/>
    <property type="match status" value="1"/>
</dbReference>
<evidence type="ECO:0000259" key="10">
    <source>
        <dbReference type="Pfam" id="PF01050"/>
    </source>
</evidence>
<keyword evidence="6" id="KW-0342">GTP-binding</keyword>
<dbReference type="EMBL" id="CP000142">
    <property type="protein sequence ID" value="ABA89035.1"/>
    <property type="molecule type" value="Genomic_DNA"/>
</dbReference>
<evidence type="ECO:0000259" key="11">
    <source>
        <dbReference type="Pfam" id="PF22640"/>
    </source>
</evidence>
<evidence type="ECO:0000256" key="4">
    <source>
        <dbReference type="ARBA" id="ARBA00022695"/>
    </source>
</evidence>
<dbReference type="GO" id="GO:0016853">
    <property type="term" value="F:isomerase activity"/>
    <property type="evidence" value="ECO:0007669"/>
    <property type="project" value="UniProtKB-KW"/>
</dbReference>
<dbReference type="PANTHER" id="PTHR46390">
    <property type="entry name" value="MANNOSE-1-PHOSPHATE GUANYLYLTRANSFERASE"/>
    <property type="match status" value="1"/>
</dbReference>
<dbReference type="InterPro" id="IPR001538">
    <property type="entry name" value="Man6P_isomerase-2_C"/>
</dbReference>
<keyword evidence="5" id="KW-0547">Nucleotide-binding</keyword>
<evidence type="ECO:0000256" key="5">
    <source>
        <dbReference type="ARBA" id="ARBA00022741"/>
    </source>
</evidence>
<dbReference type="Proteomes" id="UP000002534">
    <property type="component" value="Chromosome"/>
</dbReference>
<evidence type="ECO:0000256" key="6">
    <source>
        <dbReference type="ARBA" id="ARBA00023134"/>
    </source>
</evidence>
<keyword evidence="4 12" id="KW-0548">Nucleotidyltransferase</keyword>
<sequence length="501" mass="54732">MIVPVIMSGGAGTRLWPLSRELYPKQLLPLVNEATMLQETQLRLNGLQNLVEPLVVCNESHRFMVAEQLRQAGCPAGAIMLEPVGRNTAPAVAVAALQAQGAGDDPVLLVLPADHVIVDAESFRCAVVEGAKLAEAGKLVTFGIVPTKAETGYGYIRADRACPLSSVTCHLCKGGPLSSVTCHLEKTKDQGPMTNDPTAFAVAEFVEKPDAETAEHYLASGDYYWNSGMFMFRASRYLDELEKFAPEMLSCCREALEKAQRDLDFVRLDAEAFGACPKDSIDYAVMEKTADAAVIPLDAGWSDVGSWSALWEVGQADGAGNVMRGDVLTHDSSNCYLHSSGRMVAAVGLEDHVVVETADAVLVARRDRAQDVKAIVEQLKEQGRGEALLHRRVNRPWGSYESIDQSDRFQVKRITVNPGASLSLQMHHHRAEHWIVVKGTARITKGDEILVLSENQSTYIPLGVKHRLENPGLIPLELIEVQSGAYLGEDDIVRFDDLYGR</sequence>
<feature type="domain" description="Nucleotidyl transferase" evidence="9">
    <location>
        <begin position="4"/>
        <end position="316"/>
    </location>
</feature>
<dbReference type="RefSeq" id="WP_011341529.1">
    <property type="nucleotide sequence ID" value="NC_007498.2"/>
</dbReference>
<evidence type="ECO:0000256" key="7">
    <source>
        <dbReference type="ARBA" id="ARBA00047343"/>
    </source>
</evidence>
<comment type="catalytic activity">
    <reaction evidence="7">
        <text>alpha-D-mannose 1-phosphate + GTP + H(+) = GDP-alpha-D-mannose + diphosphate</text>
        <dbReference type="Rhea" id="RHEA:15229"/>
        <dbReference type="ChEBI" id="CHEBI:15378"/>
        <dbReference type="ChEBI" id="CHEBI:33019"/>
        <dbReference type="ChEBI" id="CHEBI:37565"/>
        <dbReference type="ChEBI" id="CHEBI:57527"/>
        <dbReference type="ChEBI" id="CHEBI:58409"/>
        <dbReference type="EC" id="2.7.7.13"/>
    </reaction>
</comment>
<dbReference type="Pfam" id="PF01050">
    <property type="entry name" value="MannoseP_isomer"/>
    <property type="match status" value="1"/>
</dbReference>
<dbReference type="Gene3D" id="3.90.550.10">
    <property type="entry name" value="Spore Coat Polysaccharide Biosynthesis Protein SpsA, Chain A"/>
    <property type="match status" value="1"/>
</dbReference>